<dbReference type="EMBL" id="AP018907">
    <property type="protein sequence ID" value="BBF94248.1"/>
    <property type="molecule type" value="Genomic_DNA"/>
</dbReference>
<evidence type="ECO:0000313" key="3">
    <source>
        <dbReference type="Proteomes" id="UP000266934"/>
    </source>
</evidence>
<evidence type="ECO:0000256" key="1">
    <source>
        <dbReference type="SAM" id="Phobius"/>
    </source>
</evidence>
<dbReference type="AlphaFoldDB" id="A0A348G3W5"/>
<evidence type="ECO:0000313" key="2">
    <source>
        <dbReference type="EMBL" id="BBF94248.1"/>
    </source>
</evidence>
<gene>
    <name evidence="2" type="ORF">BLTE_29330</name>
</gene>
<feature type="transmembrane region" description="Helical" evidence="1">
    <location>
        <begin position="122"/>
        <end position="143"/>
    </location>
</feature>
<feature type="transmembrane region" description="Helical" evidence="1">
    <location>
        <begin position="91"/>
        <end position="110"/>
    </location>
</feature>
<organism evidence="2 3">
    <name type="scientific">Blastochloris tepida</name>
    <dbReference type="NCBI Taxonomy" id="2233851"/>
    <lineage>
        <taxon>Bacteria</taxon>
        <taxon>Pseudomonadati</taxon>
        <taxon>Pseudomonadota</taxon>
        <taxon>Alphaproteobacteria</taxon>
        <taxon>Hyphomicrobiales</taxon>
        <taxon>Blastochloridaceae</taxon>
        <taxon>Blastochloris</taxon>
    </lineage>
</organism>
<proteinExistence type="predicted"/>
<sequence>MKDMSPLTAHSWFASWYSWRASLEATVAGGVSGVGLLTLFAAIHGTHFDGATLFFMLGVALPVALVVAAPVGFVILPLARLLLDRIEAYTAGRLVMVGAASGFVLPLMVAWRFRSGFVTGSWILTIIFVLAATAGGAIGALAFHGRMARHRP</sequence>
<keyword evidence="1" id="KW-1133">Transmembrane helix</keyword>
<keyword evidence="1" id="KW-0812">Transmembrane</keyword>
<feature type="transmembrane region" description="Helical" evidence="1">
    <location>
        <begin position="55"/>
        <end position="79"/>
    </location>
</feature>
<name>A0A348G3W5_9HYPH</name>
<accession>A0A348G3W5</accession>
<keyword evidence="3" id="KW-1185">Reference proteome</keyword>
<dbReference type="Proteomes" id="UP000266934">
    <property type="component" value="Chromosome"/>
</dbReference>
<dbReference type="KEGG" id="blag:BLTE_29330"/>
<keyword evidence="1" id="KW-0472">Membrane</keyword>
<protein>
    <submittedName>
        <fullName evidence="2">Uncharacterized protein</fullName>
    </submittedName>
</protein>
<reference evidence="2 3" key="1">
    <citation type="submission" date="2018-08" db="EMBL/GenBank/DDBJ databases">
        <title>Complete genome sequencing of Blastochloris tepida GI.</title>
        <authorList>
            <person name="Tsukatani Y."/>
            <person name="Mori H."/>
        </authorList>
    </citation>
    <scope>NUCLEOTIDE SEQUENCE [LARGE SCALE GENOMIC DNA]</scope>
    <source>
        <strain evidence="2 3">GI</strain>
    </source>
</reference>
<feature type="transmembrane region" description="Helical" evidence="1">
    <location>
        <begin position="21"/>
        <end position="43"/>
    </location>
</feature>